<dbReference type="Gene3D" id="1.10.10.1320">
    <property type="entry name" value="Anti-sigma factor, zinc-finger domain"/>
    <property type="match status" value="1"/>
</dbReference>
<dbReference type="InterPro" id="IPR041916">
    <property type="entry name" value="Anti_sigma_zinc_sf"/>
</dbReference>
<accession>A0A7I9VS91</accession>
<sequence>MNHDQAQPLLLDVAYGELTPGEAREVELHAAGCPRCAAELAELLAARRLAARLAPEPVPARGRAELVAAARRAVAPVGRPARARAYALAASVAVVALAVGVTLRWSGQRPAWPGGDAIPEQGDLVPMEDVAPRVAPGPPAPVPGPAPAPSLAPGPAAARPPAAKRLPGPAAAARPRASQQDLARAERGAAPAAAPAPAARPPVPAFAAAPERAAALRAPEAARRAAPAEAEVEAHAAGASPAVAEDVERRAAAGELREERRRLTCDGRTLERVALLDGERVVKLTVRFEDGAVEVGWYDGAGALRAVRPSGALPSRAPAADALSRCAW</sequence>
<organism evidence="3 4">
    <name type="scientific">Anaeromyxobacter diazotrophicus</name>
    <dbReference type="NCBI Taxonomy" id="2590199"/>
    <lineage>
        <taxon>Bacteria</taxon>
        <taxon>Pseudomonadati</taxon>
        <taxon>Myxococcota</taxon>
        <taxon>Myxococcia</taxon>
        <taxon>Myxococcales</taxon>
        <taxon>Cystobacterineae</taxon>
        <taxon>Anaeromyxobacteraceae</taxon>
        <taxon>Anaeromyxobacter</taxon>
    </lineage>
</organism>
<dbReference type="EMBL" id="BJTG01000009">
    <property type="protein sequence ID" value="GEJ58787.1"/>
    <property type="molecule type" value="Genomic_DNA"/>
</dbReference>
<name>A0A7I9VS91_9BACT</name>
<feature type="region of interest" description="Disordered" evidence="1">
    <location>
        <begin position="218"/>
        <end position="246"/>
    </location>
</feature>
<feature type="compositionally biased region" description="Low complexity" evidence="1">
    <location>
        <begin position="153"/>
        <end position="178"/>
    </location>
</feature>
<dbReference type="Proteomes" id="UP000503640">
    <property type="component" value="Unassembled WGS sequence"/>
</dbReference>
<dbReference type="AlphaFoldDB" id="A0A7I9VS91"/>
<feature type="domain" description="Putative zinc-finger" evidence="2">
    <location>
        <begin position="5"/>
        <end position="37"/>
    </location>
</feature>
<feature type="region of interest" description="Disordered" evidence="1">
    <location>
        <begin position="129"/>
        <end position="203"/>
    </location>
</feature>
<proteinExistence type="predicted"/>
<evidence type="ECO:0000313" key="3">
    <source>
        <dbReference type="EMBL" id="GEJ58787.1"/>
    </source>
</evidence>
<evidence type="ECO:0000256" key="1">
    <source>
        <dbReference type="SAM" id="MobiDB-lite"/>
    </source>
</evidence>
<dbReference type="Pfam" id="PF13490">
    <property type="entry name" value="zf-HC2"/>
    <property type="match status" value="1"/>
</dbReference>
<feature type="compositionally biased region" description="Low complexity" evidence="1">
    <location>
        <begin position="188"/>
        <end position="197"/>
    </location>
</feature>
<feature type="compositionally biased region" description="Pro residues" evidence="1">
    <location>
        <begin position="135"/>
        <end position="152"/>
    </location>
</feature>
<comment type="caution">
    <text evidence="3">The sequence shown here is derived from an EMBL/GenBank/DDBJ whole genome shotgun (WGS) entry which is preliminary data.</text>
</comment>
<dbReference type="RefSeq" id="WP_176067683.1">
    <property type="nucleotide sequence ID" value="NZ_BJTG01000009.1"/>
</dbReference>
<evidence type="ECO:0000313" key="4">
    <source>
        <dbReference type="Proteomes" id="UP000503640"/>
    </source>
</evidence>
<protein>
    <recommendedName>
        <fullName evidence="2">Putative zinc-finger domain-containing protein</fullName>
    </recommendedName>
</protein>
<dbReference type="InterPro" id="IPR027383">
    <property type="entry name" value="Znf_put"/>
</dbReference>
<reference evidence="4" key="1">
    <citation type="journal article" date="2020" name="Appl. Environ. Microbiol.">
        <title>Diazotrophic Anaeromyxobacter Isolates from Soils.</title>
        <authorList>
            <person name="Masuda Y."/>
            <person name="Yamanaka H."/>
            <person name="Xu Z.X."/>
            <person name="Shiratori Y."/>
            <person name="Aono T."/>
            <person name="Amachi S."/>
            <person name="Senoo K."/>
            <person name="Itoh H."/>
        </authorList>
    </citation>
    <scope>NUCLEOTIDE SEQUENCE [LARGE SCALE GENOMIC DNA]</scope>
    <source>
        <strain evidence="4">R267</strain>
    </source>
</reference>
<feature type="compositionally biased region" description="Low complexity" evidence="1">
    <location>
        <begin position="218"/>
        <end position="244"/>
    </location>
</feature>
<keyword evidence="4" id="KW-1185">Reference proteome</keyword>
<evidence type="ECO:0000259" key="2">
    <source>
        <dbReference type="Pfam" id="PF13490"/>
    </source>
</evidence>
<gene>
    <name evidence="3" type="ORF">AMYX_35280</name>
</gene>